<dbReference type="EMBL" id="JACVVK020000079">
    <property type="protein sequence ID" value="KAK7494949.1"/>
    <property type="molecule type" value="Genomic_DNA"/>
</dbReference>
<evidence type="ECO:0000313" key="1">
    <source>
        <dbReference type="EMBL" id="KAK7494949.1"/>
    </source>
</evidence>
<evidence type="ECO:0000313" key="2">
    <source>
        <dbReference type="Proteomes" id="UP001519460"/>
    </source>
</evidence>
<comment type="caution">
    <text evidence="1">The sequence shown here is derived from an EMBL/GenBank/DDBJ whole genome shotgun (WGS) entry which is preliminary data.</text>
</comment>
<gene>
    <name evidence="1" type="ORF">BaRGS_00013828</name>
</gene>
<proteinExistence type="predicted"/>
<keyword evidence="2" id="KW-1185">Reference proteome</keyword>
<dbReference type="AlphaFoldDB" id="A0ABD0L7C1"/>
<sequence>MKTRFSSVQAGASNTNVPVSLVAFCLSRRLNGVYISITRPLFLLRTTQQISLTQFYTRVQTLTAFRALFVYLLQPPTKRINGDEPACRIAVKSDIAARNPAVVRVSTRTQDEPRLSWQSRVLRMTGGCATG</sequence>
<protein>
    <submittedName>
        <fullName evidence="1">Uncharacterized protein</fullName>
    </submittedName>
</protein>
<reference evidence="1 2" key="1">
    <citation type="journal article" date="2023" name="Sci. Data">
        <title>Genome assembly of the Korean intertidal mud-creeper Batillaria attramentaria.</title>
        <authorList>
            <person name="Patra A.K."/>
            <person name="Ho P.T."/>
            <person name="Jun S."/>
            <person name="Lee S.J."/>
            <person name="Kim Y."/>
            <person name="Won Y.J."/>
        </authorList>
    </citation>
    <scope>NUCLEOTIDE SEQUENCE [LARGE SCALE GENOMIC DNA]</scope>
    <source>
        <strain evidence="1">Wonlab-2016</strain>
    </source>
</reference>
<name>A0ABD0L7C1_9CAEN</name>
<accession>A0ABD0L7C1</accession>
<organism evidence="1 2">
    <name type="scientific">Batillaria attramentaria</name>
    <dbReference type="NCBI Taxonomy" id="370345"/>
    <lineage>
        <taxon>Eukaryota</taxon>
        <taxon>Metazoa</taxon>
        <taxon>Spiralia</taxon>
        <taxon>Lophotrochozoa</taxon>
        <taxon>Mollusca</taxon>
        <taxon>Gastropoda</taxon>
        <taxon>Caenogastropoda</taxon>
        <taxon>Sorbeoconcha</taxon>
        <taxon>Cerithioidea</taxon>
        <taxon>Batillariidae</taxon>
        <taxon>Batillaria</taxon>
    </lineage>
</organism>
<dbReference type="Proteomes" id="UP001519460">
    <property type="component" value="Unassembled WGS sequence"/>
</dbReference>